<dbReference type="Gene3D" id="3.40.50.2300">
    <property type="match status" value="1"/>
</dbReference>
<dbReference type="SMART" id="SM00226">
    <property type="entry name" value="LMWPc"/>
    <property type="match status" value="1"/>
</dbReference>
<proteinExistence type="predicted"/>
<organism evidence="2">
    <name type="scientific">Streptomyces sp. R33</name>
    <dbReference type="NCBI Taxonomy" id="3238629"/>
    <lineage>
        <taxon>Bacteria</taxon>
        <taxon>Bacillati</taxon>
        <taxon>Actinomycetota</taxon>
        <taxon>Actinomycetes</taxon>
        <taxon>Kitasatosporales</taxon>
        <taxon>Streptomycetaceae</taxon>
        <taxon>Streptomyces</taxon>
    </lineage>
</organism>
<feature type="domain" description="Phosphotyrosine protein phosphatase I" evidence="1">
    <location>
        <begin position="32"/>
        <end position="199"/>
    </location>
</feature>
<reference evidence="2" key="1">
    <citation type="submission" date="2024-08" db="EMBL/GenBank/DDBJ databases">
        <authorList>
            <person name="Yu S.T."/>
        </authorList>
    </citation>
    <scope>NUCLEOTIDE SEQUENCE</scope>
    <source>
        <strain evidence="2">R33</strain>
    </source>
</reference>
<dbReference type="AlphaFoldDB" id="A0AB39Y1I2"/>
<protein>
    <submittedName>
        <fullName evidence="2">Low molecular weight phosphatase family protein</fullName>
    </submittedName>
</protein>
<sequence>MDADPVRGLEAEDRTARGYRGDVPRADAPARLTILFICTGNVHRSPLAERLLAGRLPEARVGSAGTRAQHIAGMHPATGSVLKQLGGNRAGFTSRLLRPELVAEADLVLGLEREHRETAVRLWPVALRKCFTVREFLRLAQGEVAPPREMIARAAAARGSLAPVERAADGIADPWGASYDVLLTCGREIDEAAAELAGLLAEGQPVRPTIGCD</sequence>
<dbReference type="InterPro" id="IPR023485">
    <property type="entry name" value="Ptyr_pPase"/>
</dbReference>
<evidence type="ECO:0000313" key="2">
    <source>
        <dbReference type="EMBL" id="XDV62946.1"/>
    </source>
</evidence>
<accession>A0AB39Y1I2</accession>
<gene>
    <name evidence="2" type="ORF">AB5J51_08375</name>
</gene>
<evidence type="ECO:0000259" key="1">
    <source>
        <dbReference type="SMART" id="SM00226"/>
    </source>
</evidence>
<dbReference type="InterPro" id="IPR036196">
    <property type="entry name" value="Ptyr_pPase_sf"/>
</dbReference>
<dbReference type="EMBL" id="CP165727">
    <property type="protein sequence ID" value="XDV62946.1"/>
    <property type="molecule type" value="Genomic_DNA"/>
</dbReference>
<name>A0AB39Y1I2_9ACTN</name>
<dbReference type="SUPFAM" id="SSF52788">
    <property type="entry name" value="Phosphotyrosine protein phosphatases I"/>
    <property type="match status" value="1"/>
</dbReference>
<dbReference type="RefSeq" id="WP_369777319.1">
    <property type="nucleotide sequence ID" value="NZ_CP165727.1"/>
</dbReference>
<dbReference type="Pfam" id="PF01451">
    <property type="entry name" value="LMWPc"/>
    <property type="match status" value="1"/>
</dbReference>